<evidence type="ECO:0000256" key="4">
    <source>
        <dbReference type="ARBA" id="ARBA00023125"/>
    </source>
</evidence>
<dbReference type="AlphaFoldDB" id="A0A0R2BPB3"/>
<dbReference type="EMBL" id="AYYR01000009">
    <property type="protein sequence ID" value="KRM77670.1"/>
    <property type="molecule type" value="Genomic_DNA"/>
</dbReference>
<dbReference type="PROSITE" id="PS50110">
    <property type="entry name" value="RESPONSE_REGULATORY"/>
    <property type="match status" value="1"/>
</dbReference>
<accession>A0A0R2BPB3</accession>
<dbReference type="SUPFAM" id="SSF52172">
    <property type="entry name" value="CheY-like"/>
    <property type="match status" value="1"/>
</dbReference>
<evidence type="ECO:0000256" key="6">
    <source>
        <dbReference type="PROSITE-ProRule" id="PRU00169"/>
    </source>
</evidence>
<keyword evidence="3" id="KW-0805">Transcription regulation</keyword>
<dbReference type="CDD" id="cd17574">
    <property type="entry name" value="REC_OmpR"/>
    <property type="match status" value="1"/>
</dbReference>
<dbReference type="InterPro" id="IPR001867">
    <property type="entry name" value="OmpR/PhoB-type_DNA-bd"/>
</dbReference>
<gene>
    <name evidence="10" type="ORF">FC82_GL003040</name>
</gene>
<dbReference type="GO" id="GO:0032993">
    <property type="term" value="C:protein-DNA complex"/>
    <property type="evidence" value="ECO:0007669"/>
    <property type="project" value="TreeGrafter"/>
</dbReference>
<evidence type="ECO:0000259" key="8">
    <source>
        <dbReference type="PROSITE" id="PS50110"/>
    </source>
</evidence>
<dbReference type="SMART" id="SM00448">
    <property type="entry name" value="REC"/>
    <property type="match status" value="1"/>
</dbReference>
<dbReference type="GO" id="GO:0006355">
    <property type="term" value="P:regulation of DNA-templated transcription"/>
    <property type="evidence" value="ECO:0007669"/>
    <property type="project" value="InterPro"/>
</dbReference>
<organism evidence="10 11">
    <name type="scientific">Secundilactobacillus collinoides DSM 20515 = JCM 1123</name>
    <dbReference type="NCBI Taxonomy" id="1423733"/>
    <lineage>
        <taxon>Bacteria</taxon>
        <taxon>Bacillati</taxon>
        <taxon>Bacillota</taxon>
        <taxon>Bacilli</taxon>
        <taxon>Lactobacillales</taxon>
        <taxon>Lactobacillaceae</taxon>
        <taxon>Secundilactobacillus</taxon>
    </lineage>
</organism>
<protein>
    <submittedName>
        <fullName evidence="10">Winged helix family two component transcriptional regulator</fullName>
    </submittedName>
</protein>
<dbReference type="InterPro" id="IPR011006">
    <property type="entry name" value="CheY-like_superfamily"/>
</dbReference>
<dbReference type="SMART" id="SM00862">
    <property type="entry name" value="Trans_reg_C"/>
    <property type="match status" value="1"/>
</dbReference>
<dbReference type="GO" id="GO:0005829">
    <property type="term" value="C:cytosol"/>
    <property type="evidence" value="ECO:0007669"/>
    <property type="project" value="TreeGrafter"/>
</dbReference>
<feature type="domain" description="Response regulatory" evidence="8">
    <location>
        <begin position="4"/>
        <end position="120"/>
    </location>
</feature>
<dbReference type="InterPro" id="IPR039420">
    <property type="entry name" value="WalR-like"/>
</dbReference>
<dbReference type="PATRIC" id="fig|1423733.4.peg.3164"/>
<comment type="caution">
    <text evidence="10">The sequence shown here is derived from an EMBL/GenBank/DDBJ whole genome shotgun (WGS) entry which is preliminary data.</text>
</comment>
<sequence>MTKTIMVVEDEPGLQQLLKTELTLEDYDVLVAKDGQVGLDLYDENQGRIDLIILDWMLPKVDGLGVLRRIRRQDPQLPVIFLTARDFSGDKVAGLDAGADDYMTKPFEMEELLARIRVMFRRETVQQSEPAKYQIGNFVLDTKAHQAIYNDERIALTQREYGVLRLLFSKQGETLTRDEILDAVWGTEFVGQTNIVDVYVRQLRNKIKQLPDVGFEIQTVRGIGYTLIEA</sequence>
<dbReference type="InterPro" id="IPR036388">
    <property type="entry name" value="WH-like_DNA-bd_sf"/>
</dbReference>
<evidence type="ECO:0000256" key="7">
    <source>
        <dbReference type="PROSITE-ProRule" id="PRU01091"/>
    </source>
</evidence>
<dbReference type="FunFam" id="3.40.50.2300:FF:000001">
    <property type="entry name" value="DNA-binding response regulator PhoB"/>
    <property type="match status" value="1"/>
</dbReference>
<dbReference type="STRING" id="33960.TY91_02180"/>
<evidence type="ECO:0000256" key="1">
    <source>
        <dbReference type="ARBA" id="ARBA00022553"/>
    </source>
</evidence>
<dbReference type="CDD" id="cd00383">
    <property type="entry name" value="trans_reg_C"/>
    <property type="match status" value="1"/>
</dbReference>
<dbReference type="GO" id="GO:0000156">
    <property type="term" value="F:phosphorelay response regulator activity"/>
    <property type="evidence" value="ECO:0007669"/>
    <property type="project" value="TreeGrafter"/>
</dbReference>
<dbReference type="PANTHER" id="PTHR48111">
    <property type="entry name" value="REGULATOR OF RPOS"/>
    <property type="match status" value="1"/>
</dbReference>
<keyword evidence="5" id="KW-0804">Transcription</keyword>
<dbReference type="PROSITE" id="PS51755">
    <property type="entry name" value="OMPR_PHOB"/>
    <property type="match status" value="1"/>
</dbReference>
<keyword evidence="1 6" id="KW-0597">Phosphoprotein</keyword>
<evidence type="ECO:0000259" key="9">
    <source>
        <dbReference type="PROSITE" id="PS51755"/>
    </source>
</evidence>
<dbReference type="GO" id="GO:0000976">
    <property type="term" value="F:transcription cis-regulatory region binding"/>
    <property type="evidence" value="ECO:0007669"/>
    <property type="project" value="TreeGrafter"/>
</dbReference>
<proteinExistence type="predicted"/>
<dbReference type="Gene3D" id="3.40.50.2300">
    <property type="match status" value="1"/>
</dbReference>
<feature type="DNA-binding region" description="OmpR/PhoB-type" evidence="7">
    <location>
        <begin position="130"/>
        <end position="229"/>
    </location>
</feature>
<evidence type="ECO:0000256" key="3">
    <source>
        <dbReference type="ARBA" id="ARBA00023015"/>
    </source>
</evidence>
<dbReference type="Gene3D" id="6.10.250.690">
    <property type="match status" value="1"/>
</dbReference>
<dbReference type="InterPro" id="IPR001789">
    <property type="entry name" value="Sig_transdc_resp-reg_receiver"/>
</dbReference>
<feature type="domain" description="OmpR/PhoB-type" evidence="9">
    <location>
        <begin position="130"/>
        <end position="229"/>
    </location>
</feature>
<dbReference type="InterPro" id="IPR016032">
    <property type="entry name" value="Sig_transdc_resp-reg_C-effctor"/>
</dbReference>
<feature type="modified residue" description="4-aspartylphosphate" evidence="6">
    <location>
        <position position="55"/>
    </location>
</feature>
<dbReference type="Proteomes" id="UP000051845">
    <property type="component" value="Unassembled WGS sequence"/>
</dbReference>
<dbReference type="RefSeq" id="WP_054760873.1">
    <property type="nucleotide sequence ID" value="NZ_AYYR01000009.1"/>
</dbReference>
<dbReference type="Gene3D" id="1.10.10.10">
    <property type="entry name" value="Winged helix-like DNA-binding domain superfamily/Winged helix DNA-binding domain"/>
    <property type="match status" value="1"/>
</dbReference>
<reference evidence="10 11" key="1">
    <citation type="journal article" date="2015" name="Genome Announc.">
        <title>Expanding the biotechnology potential of lactobacilli through comparative genomics of 213 strains and associated genera.</title>
        <authorList>
            <person name="Sun Z."/>
            <person name="Harris H.M."/>
            <person name="McCann A."/>
            <person name="Guo C."/>
            <person name="Argimon S."/>
            <person name="Zhang W."/>
            <person name="Yang X."/>
            <person name="Jeffery I.B."/>
            <person name="Cooney J.C."/>
            <person name="Kagawa T.F."/>
            <person name="Liu W."/>
            <person name="Song Y."/>
            <person name="Salvetti E."/>
            <person name="Wrobel A."/>
            <person name="Rasinkangas P."/>
            <person name="Parkhill J."/>
            <person name="Rea M.C."/>
            <person name="O'Sullivan O."/>
            <person name="Ritari J."/>
            <person name="Douillard F.P."/>
            <person name="Paul Ross R."/>
            <person name="Yang R."/>
            <person name="Briner A.E."/>
            <person name="Felis G.E."/>
            <person name="de Vos W.M."/>
            <person name="Barrangou R."/>
            <person name="Klaenhammer T.R."/>
            <person name="Caufield P.W."/>
            <person name="Cui Y."/>
            <person name="Zhang H."/>
            <person name="O'Toole P.W."/>
        </authorList>
    </citation>
    <scope>NUCLEOTIDE SEQUENCE [LARGE SCALE GENOMIC DNA]</scope>
    <source>
        <strain evidence="10 11">DSM 20515</strain>
    </source>
</reference>
<evidence type="ECO:0000256" key="5">
    <source>
        <dbReference type="ARBA" id="ARBA00023163"/>
    </source>
</evidence>
<name>A0A0R2BPB3_SECCO</name>
<evidence type="ECO:0000313" key="10">
    <source>
        <dbReference type="EMBL" id="KRM77670.1"/>
    </source>
</evidence>
<keyword evidence="2" id="KW-0902">Two-component regulatory system</keyword>
<evidence type="ECO:0000313" key="11">
    <source>
        <dbReference type="Proteomes" id="UP000051845"/>
    </source>
</evidence>
<dbReference type="Pfam" id="PF00072">
    <property type="entry name" value="Response_reg"/>
    <property type="match status" value="1"/>
</dbReference>
<dbReference type="PANTHER" id="PTHR48111:SF1">
    <property type="entry name" value="TWO-COMPONENT RESPONSE REGULATOR ORR33"/>
    <property type="match status" value="1"/>
</dbReference>
<keyword evidence="4 7" id="KW-0238">DNA-binding</keyword>
<evidence type="ECO:0000256" key="2">
    <source>
        <dbReference type="ARBA" id="ARBA00023012"/>
    </source>
</evidence>
<dbReference type="Pfam" id="PF00486">
    <property type="entry name" value="Trans_reg_C"/>
    <property type="match status" value="1"/>
</dbReference>
<dbReference type="SUPFAM" id="SSF46894">
    <property type="entry name" value="C-terminal effector domain of the bipartite response regulators"/>
    <property type="match status" value="1"/>
</dbReference>